<dbReference type="PANTHER" id="PTHR15949">
    <property type="entry name" value="TESTIS-EXPRESSED PROTEIN 264"/>
    <property type="match status" value="1"/>
</dbReference>
<comment type="caution">
    <text evidence="1">The sequence shown here is derived from an EMBL/GenBank/DDBJ whole genome shotgun (WGS) entry which is preliminary data.</text>
</comment>
<protein>
    <submittedName>
        <fullName evidence="1">Uncharacterized protein</fullName>
    </submittedName>
</protein>
<gene>
    <name evidence="1" type="ORF">KIPB_001643</name>
</gene>
<organism evidence="1 2">
    <name type="scientific">Kipferlia bialata</name>
    <dbReference type="NCBI Taxonomy" id="797122"/>
    <lineage>
        <taxon>Eukaryota</taxon>
        <taxon>Metamonada</taxon>
        <taxon>Carpediemonas-like organisms</taxon>
        <taxon>Kipferlia</taxon>
    </lineage>
</organism>
<reference evidence="1 2" key="1">
    <citation type="journal article" date="2018" name="PLoS ONE">
        <title>The draft genome of Kipferlia bialata reveals reductive genome evolution in fornicate parasites.</title>
        <authorList>
            <person name="Tanifuji G."/>
            <person name="Takabayashi S."/>
            <person name="Kume K."/>
            <person name="Takagi M."/>
            <person name="Nakayama T."/>
            <person name="Kamikawa R."/>
            <person name="Inagaki Y."/>
            <person name="Hashimoto T."/>
        </authorList>
    </citation>
    <scope>NUCLEOTIDE SEQUENCE [LARGE SCALE GENOMIC DNA]</scope>
    <source>
        <strain evidence="1">NY0173</strain>
    </source>
</reference>
<name>A0A9K3GFB3_9EUKA</name>
<proteinExistence type="predicted"/>
<dbReference type="EMBL" id="BDIP01000241">
    <property type="protein sequence ID" value="GIQ80788.1"/>
    <property type="molecule type" value="Genomic_DNA"/>
</dbReference>
<sequence>MEVEAILKKHNVNCDVGFGLYYSDPKTVPKEDLRWLVGNVVTEAEAKALDGVEGLEAGILQGGTKIGVHMPCRTMLSIIVNIMRVYPKSCDYIVPMEEEMVKEGKDRLCAEGVPEEEYGITEVYEKNSHDFLWFGRILPLE</sequence>
<evidence type="ECO:0000313" key="1">
    <source>
        <dbReference type="EMBL" id="GIQ80788.1"/>
    </source>
</evidence>
<dbReference type="AlphaFoldDB" id="A0A9K3GFB3"/>
<dbReference type="OrthoDB" id="2140079at2759"/>
<keyword evidence="2" id="KW-1185">Reference proteome</keyword>
<dbReference type="Proteomes" id="UP000265618">
    <property type="component" value="Unassembled WGS sequence"/>
</dbReference>
<accession>A0A9K3GFB3</accession>
<dbReference type="PANTHER" id="PTHR15949:SF3">
    <property type="entry name" value="TESTIS-EXPRESSED PROTEIN 264"/>
    <property type="match status" value="1"/>
</dbReference>
<evidence type="ECO:0000313" key="2">
    <source>
        <dbReference type="Proteomes" id="UP000265618"/>
    </source>
</evidence>